<name>A0A1I5RTM4_9FIRM</name>
<evidence type="ECO:0000256" key="3">
    <source>
        <dbReference type="ARBA" id="ARBA00022679"/>
    </source>
</evidence>
<dbReference type="GO" id="GO:0046872">
    <property type="term" value="F:metal ion binding"/>
    <property type="evidence" value="ECO:0007669"/>
    <property type="project" value="UniProtKB-KW"/>
</dbReference>
<evidence type="ECO:0000256" key="5">
    <source>
        <dbReference type="ARBA" id="ARBA00022723"/>
    </source>
</evidence>
<dbReference type="STRING" id="937334.SAMN05444406_101110"/>
<dbReference type="PROSITE" id="PS51449">
    <property type="entry name" value="MTTASE_N"/>
    <property type="match status" value="1"/>
</dbReference>
<accession>A0A1I5RTM4</accession>
<dbReference type="InterPro" id="IPR013848">
    <property type="entry name" value="Methylthiotransferase_N"/>
</dbReference>
<comment type="subcellular location">
    <subcellularLocation>
        <location evidence="8">Cytoplasm</location>
    </subcellularLocation>
</comment>
<dbReference type="Pfam" id="PF00919">
    <property type="entry name" value="UPF0004"/>
    <property type="match status" value="1"/>
</dbReference>
<dbReference type="Gene3D" id="3.40.50.12160">
    <property type="entry name" value="Methylthiotransferase, N-terminal domain"/>
    <property type="match status" value="1"/>
</dbReference>
<feature type="domain" description="MTTase N-terminal" evidence="10">
    <location>
        <begin position="1"/>
        <end position="113"/>
    </location>
</feature>
<dbReference type="FunFam" id="2.40.50.140:FF:000210">
    <property type="entry name" value="Ribosomal protein S12 methylthiotransferase RimO"/>
    <property type="match status" value="1"/>
</dbReference>
<evidence type="ECO:0000259" key="10">
    <source>
        <dbReference type="PROSITE" id="PS51449"/>
    </source>
</evidence>
<dbReference type="PROSITE" id="PS51918">
    <property type="entry name" value="RADICAL_SAM"/>
    <property type="match status" value="1"/>
</dbReference>
<evidence type="ECO:0000256" key="1">
    <source>
        <dbReference type="ARBA" id="ARBA00022485"/>
    </source>
</evidence>
<dbReference type="SFLD" id="SFLDS00029">
    <property type="entry name" value="Radical_SAM"/>
    <property type="match status" value="1"/>
</dbReference>
<dbReference type="HAMAP" id="MF_01865">
    <property type="entry name" value="MTTase_RimO"/>
    <property type="match status" value="1"/>
</dbReference>
<dbReference type="SFLD" id="SFLDG01061">
    <property type="entry name" value="methylthiotransferase"/>
    <property type="match status" value="1"/>
</dbReference>
<dbReference type="SFLD" id="SFLDG01082">
    <property type="entry name" value="B12-binding_domain_containing"/>
    <property type="match status" value="1"/>
</dbReference>
<dbReference type="InterPro" id="IPR023404">
    <property type="entry name" value="rSAM_horseshoe"/>
</dbReference>
<feature type="binding site" evidence="8">
    <location>
        <position position="155"/>
    </location>
    <ligand>
        <name>[4Fe-4S] cluster</name>
        <dbReference type="ChEBI" id="CHEBI:49883"/>
        <label>2</label>
        <note>4Fe-4S-S-AdoMet</note>
    </ligand>
</feature>
<dbReference type="GO" id="GO:0140101">
    <property type="term" value="F:catalytic activity, acting on a tRNA"/>
    <property type="evidence" value="ECO:0007669"/>
    <property type="project" value="UniProtKB-ARBA"/>
</dbReference>
<comment type="cofactor">
    <cofactor evidence="8">
        <name>[4Fe-4S] cluster</name>
        <dbReference type="ChEBI" id="CHEBI:49883"/>
    </cofactor>
    <text evidence="8">Binds 2 [4Fe-4S] clusters. One cluster is coordinated with 3 cysteines and an exchangeable S-adenosyl-L-methionine.</text>
</comment>
<feature type="binding site" evidence="8">
    <location>
        <position position="76"/>
    </location>
    <ligand>
        <name>[4Fe-4S] cluster</name>
        <dbReference type="ChEBI" id="CHEBI:49883"/>
        <label>1</label>
    </ligand>
</feature>
<dbReference type="GO" id="GO:0035599">
    <property type="term" value="F:aspartic acid methylthiotransferase activity"/>
    <property type="evidence" value="ECO:0007669"/>
    <property type="project" value="TreeGrafter"/>
</dbReference>
<keyword evidence="2 8" id="KW-0963">Cytoplasm</keyword>
<feature type="binding site" evidence="8">
    <location>
        <position position="151"/>
    </location>
    <ligand>
        <name>[4Fe-4S] cluster</name>
        <dbReference type="ChEBI" id="CHEBI:49883"/>
        <label>2</label>
        <note>4Fe-4S-S-AdoMet</note>
    </ligand>
</feature>
<feature type="domain" description="Radical SAM core" evidence="11">
    <location>
        <begin position="137"/>
        <end position="367"/>
    </location>
</feature>
<dbReference type="Gene3D" id="3.80.30.20">
    <property type="entry name" value="tm_1862 like domain"/>
    <property type="match status" value="1"/>
</dbReference>
<keyword evidence="4 8" id="KW-0949">S-adenosyl-L-methionine</keyword>
<dbReference type="GO" id="GO:0035600">
    <property type="term" value="P:tRNA methylthiolation"/>
    <property type="evidence" value="ECO:0007669"/>
    <property type="project" value="UniProtKB-ARBA"/>
</dbReference>
<keyword evidence="7 8" id="KW-0411">Iron-sulfur</keyword>
<keyword evidence="6 8" id="KW-0408">Iron</keyword>
<dbReference type="SFLD" id="SFLDF00274">
    <property type="entry name" value="ribosomal_protein_S12_methylth"/>
    <property type="match status" value="1"/>
</dbReference>
<dbReference type="FunFam" id="3.80.30.20:FF:000001">
    <property type="entry name" value="tRNA-2-methylthio-N(6)-dimethylallyladenosine synthase 2"/>
    <property type="match status" value="1"/>
</dbReference>
<dbReference type="GO" id="GO:0005840">
    <property type="term" value="C:ribosome"/>
    <property type="evidence" value="ECO:0007669"/>
    <property type="project" value="UniProtKB-KW"/>
</dbReference>
<evidence type="ECO:0000256" key="8">
    <source>
        <dbReference type="HAMAP-Rule" id="MF_01865"/>
    </source>
</evidence>
<comment type="catalytic activity">
    <reaction evidence="8">
        <text>L-aspartate(89)-[ribosomal protein uS12]-hydrogen + (sulfur carrier)-SH + AH2 + 2 S-adenosyl-L-methionine = 3-methylsulfanyl-L-aspartate(89)-[ribosomal protein uS12]-hydrogen + (sulfur carrier)-H + 5'-deoxyadenosine + L-methionine + A + S-adenosyl-L-homocysteine + 2 H(+)</text>
        <dbReference type="Rhea" id="RHEA:37087"/>
        <dbReference type="Rhea" id="RHEA-COMP:10460"/>
        <dbReference type="Rhea" id="RHEA-COMP:10461"/>
        <dbReference type="Rhea" id="RHEA-COMP:14737"/>
        <dbReference type="Rhea" id="RHEA-COMP:14739"/>
        <dbReference type="ChEBI" id="CHEBI:13193"/>
        <dbReference type="ChEBI" id="CHEBI:15378"/>
        <dbReference type="ChEBI" id="CHEBI:17319"/>
        <dbReference type="ChEBI" id="CHEBI:17499"/>
        <dbReference type="ChEBI" id="CHEBI:29917"/>
        <dbReference type="ChEBI" id="CHEBI:29961"/>
        <dbReference type="ChEBI" id="CHEBI:57844"/>
        <dbReference type="ChEBI" id="CHEBI:57856"/>
        <dbReference type="ChEBI" id="CHEBI:59789"/>
        <dbReference type="ChEBI" id="CHEBI:64428"/>
        <dbReference type="ChEBI" id="CHEBI:73599"/>
        <dbReference type="EC" id="2.8.4.4"/>
    </reaction>
</comment>
<dbReference type="Proteomes" id="UP000198577">
    <property type="component" value="Unassembled WGS sequence"/>
</dbReference>
<feature type="binding site" evidence="8">
    <location>
        <position position="42"/>
    </location>
    <ligand>
        <name>[4Fe-4S] cluster</name>
        <dbReference type="ChEBI" id="CHEBI:49883"/>
        <label>1</label>
    </ligand>
</feature>
<keyword evidence="5 8" id="KW-0479">Metal-binding</keyword>
<feature type="binding site" evidence="8">
    <location>
        <position position="6"/>
    </location>
    <ligand>
        <name>[4Fe-4S] cluster</name>
        <dbReference type="ChEBI" id="CHEBI:49883"/>
        <label>1</label>
    </ligand>
</feature>
<evidence type="ECO:0000313" key="13">
    <source>
        <dbReference type="Proteomes" id="UP000198577"/>
    </source>
</evidence>
<dbReference type="PROSITE" id="PS50926">
    <property type="entry name" value="TRAM"/>
    <property type="match status" value="1"/>
</dbReference>
<dbReference type="InterPro" id="IPR005840">
    <property type="entry name" value="Ribosomal_uS12_MeSTrfase_RimO"/>
</dbReference>
<dbReference type="GO" id="GO:0051539">
    <property type="term" value="F:4 iron, 4 sulfur cluster binding"/>
    <property type="evidence" value="ECO:0007669"/>
    <property type="project" value="UniProtKB-UniRule"/>
</dbReference>
<keyword evidence="12" id="KW-0687">Ribonucleoprotein</keyword>
<dbReference type="EMBL" id="FOXR01000001">
    <property type="protein sequence ID" value="SFP61747.1"/>
    <property type="molecule type" value="Genomic_DNA"/>
</dbReference>
<dbReference type="SMART" id="SM00729">
    <property type="entry name" value="Elp3"/>
    <property type="match status" value="1"/>
</dbReference>
<dbReference type="InterPro" id="IPR002792">
    <property type="entry name" value="TRAM_dom"/>
</dbReference>
<feature type="binding site" evidence="8">
    <location>
        <position position="158"/>
    </location>
    <ligand>
        <name>[4Fe-4S] cluster</name>
        <dbReference type="ChEBI" id="CHEBI:49883"/>
        <label>2</label>
        <note>4Fe-4S-S-AdoMet</note>
    </ligand>
</feature>
<dbReference type="PANTHER" id="PTHR43837:SF1">
    <property type="entry name" value="RIBOSOMAL PROTEIN US12 METHYLTHIOTRANSFERASE RIMO"/>
    <property type="match status" value="1"/>
</dbReference>
<dbReference type="InterPro" id="IPR005839">
    <property type="entry name" value="Methylthiotransferase"/>
</dbReference>
<evidence type="ECO:0000256" key="4">
    <source>
        <dbReference type="ARBA" id="ARBA00022691"/>
    </source>
</evidence>
<dbReference type="SUPFAM" id="SSF102114">
    <property type="entry name" value="Radical SAM enzymes"/>
    <property type="match status" value="1"/>
</dbReference>
<comment type="function">
    <text evidence="8">Catalyzes the methylthiolation of an aspartic acid residue of ribosomal protein uS12.</text>
</comment>
<keyword evidence="3 8" id="KW-0808">Transferase</keyword>
<dbReference type="InterPro" id="IPR012340">
    <property type="entry name" value="NA-bd_OB-fold"/>
</dbReference>
<evidence type="ECO:0000259" key="9">
    <source>
        <dbReference type="PROSITE" id="PS50926"/>
    </source>
</evidence>
<evidence type="ECO:0000256" key="7">
    <source>
        <dbReference type="ARBA" id="ARBA00023014"/>
    </source>
</evidence>
<keyword evidence="1 8" id="KW-0004">4Fe-4S</keyword>
<proteinExistence type="inferred from homology"/>
<dbReference type="NCBIfam" id="TIGR01125">
    <property type="entry name" value="30S ribosomal protein S12 methylthiotransferase RimO"/>
    <property type="match status" value="1"/>
</dbReference>
<gene>
    <name evidence="8" type="primary">rimO</name>
    <name evidence="12" type="ORF">SAMN05444406_101110</name>
</gene>
<dbReference type="GO" id="GO:0103039">
    <property type="term" value="F:protein methylthiotransferase activity"/>
    <property type="evidence" value="ECO:0007669"/>
    <property type="project" value="UniProtKB-EC"/>
</dbReference>
<feature type="domain" description="TRAM" evidence="9">
    <location>
        <begin position="370"/>
        <end position="437"/>
    </location>
</feature>
<evidence type="ECO:0000259" key="11">
    <source>
        <dbReference type="PROSITE" id="PS51918"/>
    </source>
</evidence>
<evidence type="ECO:0000313" key="12">
    <source>
        <dbReference type="EMBL" id="SFP61747.1"/>
    </source>
</evidence>
<dbReference type="Gene3D" id="2.40.50.140">
    <property type="entry name" value="Nucleic acid-binding proteins"/>
    <property type="match status" value="1"/>
</dbReference>
<dbReference type="PROSITE" id="PS01278">
    <property type="entry name" value="MTTASE_RADICAL"/>
    <property type="match status" value="1"/>
</dbReference>
<dbReference type="Pfam" id="PF04055">
    <property type="entry name" value="Radical_SAM"/>
    <property type="match status" value="1"/>
</dbReference>
<evidence type="ECO:0000256" key="2">
    <source>
        <dbReference type="ARBA" id="ARBA00022490"/>
    </source>
</evidence>
<dbReference type="CDD" id="cd01335">
    <property type="entry name" value="Radical_SAM"/>
    <property type="match status" value="1"/>
</dbReference>
<dbReference type="AlphaFoldDB" id="A0A1I5RTM4"/>
<dbReference type="GO" id="GO:0005829">
    <property type="term" value="C:cytosol"/>
    <property type="evidence" value="ECO:0007669"/>
    <property type="project" value="TreeGrafter"/>
</dbReference>
<dbReference type="PANTHER" id="PTHR43837">
    <property type="entry name" value="RIBOSOMAL PROTEIN S12 METHYLTHIOTRANSFERASE RIMO"/>
    <property type="match status" value="1"/>
</dbReference>
<protein>
    <recommendedName>
        <fullName evidence="8">Ribosomal protein uS12 methylthiotransferase RimO</fullName>
        <shortName evidence="8">uS12 MTTase</shortName>
        <shortName evidence="8">uS12 methylthiotransferase</shortName>
        <ecNumber evidence="8">2.8.4.4</ecNumber>
    </recommendedName>
    <alternativeName>
        <fullName evidence="8">Ribosomal protein uS12 (aspartate-C(3))-methylthiotransferase</fullName>
    </alternativeName>
    <alternativeName>
        <fullName evidence="8">Ribosome maturation factor RimO</fullName>
    </alternativeName>
</protein>
<dbReference type="EC" id="2.8.4.4" evidence="8"/>
<keyword evidence="12" id="KW-0689">Ribosomal protein</keyword>
<evidence type="ECO:0000256" key="6">
    <source>
        <dbReference type="ARBA" id="ARBA00023004"/>
    </source>
</evidence>
<reference evidence="12 13" key="1">
    <citation type="submission" date="2016-10" db="EMBL/GenBank/DDBJ databases">
        <authorList>
            <person name="de Groot N.N."/>
        </authorList>
    </citation>
    <scope>NUCLEOTIDE SEQUENCE [LARGE SCALE GENOMIC DNA]</scope>
    <source>
        <strain evidence="12 13">DSM 20678</strain>
    </source>
</reference>
<dbReference type="InterPro" id="IPR007197">
    <property type="entry name" value="rSAM"/>
</dbReference>
<dbReference type="NCBIfam" id="TIGR00089">
    <property type="entry name" value="MiaB/RimO family radical SAM methylthiotransferase"/>
    <property type="match status" value="1"/>
</dbReference>
<sequence>MVSLGCDKNRVDSEVMLGLLSRAGHTIVNRPEEAEVIIVNTCGFIDPAKEESVETILEQAQYKKTGKCRLLIVTGCLAQRYSKEIMDEIPEVDAVIGTGRFTEILDVINECESKHERLAAVDEPKFPDIKGIPRVLTTPSYTAYLKISEGCSNCCTYCVIPQLRGPHVSRPLDEVLDEAQHLVDSGVKEIILVGQDLTRYGQDLKGDISLVRLIKELVKIPGLVWVRLLYCYPDRVTDELIDTIAQEEKVCNYIDIPIQHIHPEILRKMNRPANPERIKDLLLKLRKRIPDIIIRTSLIVGFPGEGKEEFQELVEFVKGSQFNRVGVFPYSREEGTPAARFPEQVDDETKEARRDVLMSIQQRISKRLNRQRIGQVCKVLIEGTSSKGVYFGRSYGEAPEIDGQVFVISERPLKAGDFVDVKITKAYEYDLLGEDYESGK</sequence>
<dbReference type="Pfam" id="PF18693">
    <property type="entry name" value="TRAM_2"/>
    <property type="match status" value="1"/>
</dbReference>
<dbReference type="InterPro" id="IPR058240">
    <property type="entry name" value="rSAM_sf"/>
</dbReference>
<comment type="similarity">
    <text evidence="8">Belongs to the methylthiotransferase family. RimO subfamily.</text>
</comment>
<organism evidence="12 13">
    <name type="scientific">Caldicoprobacter faecalis</name>
    <dbReference type="NCBI Taxonomy" id="937334"/>
    <lineage>
        <taxon>Bacteria</taxon>
        <taxon>Bacillati</taxon>
        <taxon>Bacillota</taxon>
        <taxon>Clostridia</taxon>
        <taxon>Caldicoprobacterales</taxon>
        <taxon>Caldicoprobacteraceae</taxon>
        <taxon>Caldicoprobacter</taxon>
    </lineage>
</organism>
<dbReference type="InterPro" id="IPR020612">
    <property type="entry name" value="Methylthiotransferase_CS"/>
</dbReference>
<keyword evidence="13" id="KW-1185">Reference proteome</keyword>
<dbReference type="InterPro" id="IPR006638">
    <property type="entry name" value="Elp3/MiaA/NifB-like_rSAM"/>
</dbReference>
<dbReference type="InterPro" id="IPR038135">
    <property type="entry name" value="Methylthiotransferase_N_sf"/>
</dbReference>